<reference evidence="2 3" key="1">
    <citation type="submission" date="2016-02" db="EMBL/GenBank/DDBJ databases">
        <authorList>
            <person name="Wen L."/>
            <person name="He K."/>
            <person name="Yang H."/>
        </authorList>
    </citation>
    <scope>NUCLEOTIDE SEQUENCE [LARGE SCALE GENOMIC DNA]</scope>
    <source>
        <strain evidence="2 3">TSA40</strain>
    </source>
</reference>
<protein>
    <recommendedName>
        <fullName evidence="4">DUF4148 domain-containing protein</fullName>
    </recommendedName>
</protein>
<accession>A0A254TF05</accession>
<organism evidence="2 3">
    <name type="scientific">Noviherbaspirillum denitrificans</name>
    <dbReference type="NCBI Taxonomy" id="1968433"/>
    <lineage>
        <taxon>Bacteria</taxon>
        <taxon>Pseudomonadati</taxon>
        <taxon>Pseudomonadota</taxon>
        <taxon>Betaproteobacteria</taxon>
        <taxon>Burkholderiales</taxon>
        <taxon>Oxalobacteraceae</taxon>
        <taxon>Noviherbaspirillum</taxon>
    </lineage>
</organism>
<evidence type="ECO:0008006" key="4">
    <source>
        <dbReference type="Google" id="ProtNLM"/>
    </source>
</evidence>
<comment type="caution">
    <text evidence="2">The sequence shown here is derived from an EMBL/GenBank/DDBJ whole genome shotgun (WGS) entry which is preliminary data.</text>
</comment>
<dbReference type="Proteomes" id="UP000197535">
    <property type="component" value="Unassembled WGS sequence"/>
</dbReference>
<dbReference type="RefSeq" id="WP_088708092.1">
    <property type="nucleotide sequence ID" value="NZ_LSTO01000001.1"/>
</dbReference>
<sequence length="152" mass="16379">MNTKLASIALAIIATSASAYAADQDNTRAQVRAELEQAYARGELNRQPEFVEHLHVVASKTRTAVRAELDKAVVQGQSGTQSAEFTEYAGATAGKTRAEVQAELEQAYARGEVGQQEEFVEHVRIAGSKSRDEVRDEAIRAAKARLTSTSGS</sequence>
<feature type="signal peptide" evidence="1">
    <location>
        <begin position="1"/>
        <end position="21"/>
    </location>
</feature>
<proteinExistence type="predicted"/>
<evidence type="ECO:0000313" key="2">
    <source>
        <dbReference type="EMBL" id="OWW21236.1"/>
    </source>
</evidence>
<feature type="chain" id="PRO_5012106461" description="DUF4148 domain-containing protein" evidence="1">
    <location>
        <begin position="22"/>
        <end position="152"/>
    </location>
</feature>
<dbReference type="OrthoDB" id="8718956at2"/>
<evidence type="ECO:0000313" key="3">
    <source>
        <dbReference type="Proteomes" id="UP000197535"/>
    </source>
</evidence>
<dbReference type="AlphaFoldDB" id="A0A254TF05"/>
<dbReference type="Pfam" id="PF13663">
    <property type="entry name" value="DUF4148"/>
    <property type="match status" value="1"/>
</dbReference>
<keyword evidence="3" id="KW-1185">Reference proteome</keyword>
<keyword evidence="1" id="KW-0732">Signal</keyword>
<dbReference type="InterPro" id="IPR025421">
    <property type="entry name" value="DUF4148"/>
</dbReference>
<gene>
    <name evidence="2" type="ORF">AYR66_18930</name>
</gene>
<name>A0A254TF05_9BURK</name>
<dbReference type="EMBL" id="LSTO01000001">
    <property type="protein sequence ID" value="OWW21236.1"/>
    <property type="molecule type" value="Genomic_DNA"/>
</dbReference>
<evidence type="ECO:0000256" key="1">
    <source>
        <dbReference type="SAM" id="SignalP"/>
    </source>
</evidence>